<dbReference type="AlphaFoldDB" id="A0AA92UQG8"/>
<accession>A0AA92UQG8</accession>
<comment type="caution">
    <text evidence="1">The sequence shown here is derived from an EMBL/GenBank/DDBJ whole genome shotgun (WGS) entry which is preliminary data.</text>
</comment>
<reference evidence="1 2" key="1">
    <citation type="submission" date="2018-08" db="EMBL/GenBank/DDBJ databases">
        <title>A genome reference for cultivated species of the human gut microbiota.</title>
        <authorList>
            <person name="Zou Y."/>
            <person name="Xue W."/>
            <person name="Luo G."/>
        </authorList>
    </citation>
    <scope>NUCLEOTIDE SEQUENCE [LARGE SCALE GENOMIC DNA]</scope>
    <source>
        <strain evidence="1 2">OF03-3</strain>
    </source>
</reference>
<evidence type="ECO:0000313" key="2">
    <source>
        <dbReference type="Proteomes" id="UP000285604"/>
    </source>
</evidence>
<name>A0AA92UQG8_9BACT</name>
<sequence length="108" mass="12900">MAGKGMLADKSGNWYYFMRKTFIRFLLACWNLGNFKNRLEGGRCERLCIFVYMQHEVRPFVRRGVLGAILYILWRRRLYHKAPLAIQVFLGPTTSKIRQVIELLRRFL</sequence>
<dbReference type="Proteomes" id="UP000285604">
    <property type="component" value="Unassembled WGS sequence"/>
</dbReference>
<proteinExistence type="predicted"/>
<protein>
    <submittedName>
        <fullName evidence="1">Uncharacterized protein</fullName>
    </submittedName>
</protein>
<dbReference type="EMBL" id="QSCI01000002">
    <property type="protein sequence ID" value="RGX98364.1"/>
    <property type="molecule type" value="Genomic_DNA"/>
</dbReference>
<evidence type="ECO:0000313" key="1">
    <source>
        <dbReference type="EMBL" id="RGX98364.1"/>
    </source>
</evidence>
<organism evidence="1 2">
    <name type="scientific">Segatella copri</name>
    <dbReference type="NCBI Taxonomy" id="165179"/>
    <lineage>
        <taxon>Bacteria</taxon>
        <taxon>Pseudomonadati</taxon>
        <taxon>Bacteroidota</taxon>
        <taxon>Bacteroidia</taxon>
        <taxon>Bacteroidales</taxon>
        <taxon>Prevotellaceae</taxon>
        <taxon>Segatella</taxon>
    </lineage>
</organism>
<gene>
    <name evidence="1" type="ORF">DXA63_00890</name>
</gene>